<sequence>MIRNTYLRITRCAALGLVVASIALVGITTSPAHAAGKNNKNQREIARAINGGGPALSQLKYDLTITSFDGTDIAVTVYQPTLKQGQPAPLLMYSHGWGGSRSTDLSETDSLTKTARKAWESGYFVLTFDQRGFGDSGGQANSQDPEIEGRDVQTLLDWAEGGMSPHLAYLKGDPLVGGIGLSYGGGFQLVGASIDPRFDAIVPAMTWHDLPYSLSPERIPKTLWLSVLGALARESQAPWLTQAYAESLTGTASEEGSKRLARNGLKAYCKPDGLGVPMVDALFIQGVNDTLFNLNEATWNYECLRNAGNDAYLLLTKGGHILPAFQDGSDGGTTNSGGFFNDVQCGDTRYTIADLSYTFLNGKLRKLQRYIPIPRVCLTQERIQGVVSDEVPKGGLVQHFASGNLLVGPPSVDVILNLLRKLDPSTQAEVLSRLSADTVSLLTKALIGLVNIEPEQVATLLTELVETQPAALLAELGTAPRFVPLYSAASEQILAGIPLADLNIEGEAALDPRVFVGLGVMRLGQLSPKLLHEQILPMRGTGARQTELIGTSTQLQSGDQVGLMLYGFHPQYTLGFSRIPSAINLTGTVQLPLQ</sequence>
<dbReference type="Proteomes" id="UP000011864">
    <property type="component" value="Chromosome"/>
</dbReference>
<keyword evidence="5" id="KW-1185">Reference proteome</keyword>
<feature type="domain" description="Xaa-Pro dipeptidyl-peptidase-like" evidence="3">
    <location>
        <begin position="69"/>
        <end position="321"/>
    </location>
</feature>
<dbReference type="InterPro" id="IPR050261">
    <property type="entry name" value="FrsA_esterase"/>
</dbReference>
<dbReference type="OrthoDB" id="9806163at2"/>
<evidence type="ECO:0000256" key="2">
    <source>
        <dbReference type="SAM" id="SignalP"/>
    </source>
</evidence>
<dbReference type="GO" id="GO:0052689">
    <property type="term" value="F:carboxylic ester hydrolase activity"/>
    <property type="evidence" value="ECO:0007669"/>
    <property type="project" value="UniProtKB-ARBA"/>
</dbReference>
<dbReference type="Gene3D" id="3.40.50.1820">
    <property type="entry name" value="alpha/beta hydrolase"/>
    <property type="match status" value="1"/>
</dbReference>
<organism evidence="4 5">
    <name type="scientific">Paraglaciecola psychrophila 170</name>
    <dbReference type="NCBI Taxonomy" id="1129794"/>
    <lineage>
        <taxon>Bacteria</taxon>
        <taxon>Pseudomonadati</taxon>
        <taxon>Pseudomonadota</taxon>
        <taxon>Gammaproteobacteria</taxon>
        <taxon>Alteromonadales</taxon>
        <taxon>Alteromonadaceae</taxon>
        <taxon>Paraglaciecola</taxon>
    </lineage>
</organism>
<dbReference type="SUPFAM" id="SSF53474">
    <property type="entry name" value="alpha/beta-Hydrolases"/>
    <property type="match status" value="1"/>
</dbReference>
<dbReference type="Pfam" id="PF02129">
    <property type="entry name" value="Peptidase_S15"/>
    <property type="match status" value="1"/>
</dbReference>
<keyword evidence="2" id="KW-0732">Signal</keyword>
<dbReference type="InterPro" id="IPR000383">
    <property type="entry name" value="Xaa-Pro-like_dom"/>
</dbReference>
<dbReference type="eggNOG" id="COG1073">
    <property type="taxonomic scope" value="Bacteria"/>
</dbReference>
<feature type="chain" id="PRO_5003897784" description="Xaa-Pro dipeptidyl-peptidase-like domain-containing protein" evidence="2">
    <location>
        <begin position="35"/>
        <end position="594"/>
    </location>
</feature>
<reference evidence="4 5" key="1">
    <citation type="journal article" date="2013" name="Genome Announc.">
        <title>Complete Genome Sequence of Glaciecola psychrophila Strain 170T.</title>
        <authorList>
            <person name="Yin J."/>
            <person name="Chen J."/>
            <person name="Liu G."/>
            <person name="Yu Y."/>
            <person name="Song L."/>
            <person name="Wang X."/>
            <person name="Qu X."/>
        </authorList>
    </citation>
    <scope>NUCLEOTIDE SEQUENCE [LARGE SCALE GENOMIC DNA]</scope>
    <source>
        <strain evidence="4 5">170</strain>
    </source>
</reference>
<evidence type="ECO:0000256" key="1">
    <source>
        <dbReference type="ARBA" id="ARBA00022801"/>
    </source>
</evidence>
<dbReference type="HOGENOM" id="CLU_020407_0_0_6"/>
<dbReference type="STRING" id="1129794.C427_3046"/>
<evidence type="ECO:0000313" key="4">
    <source>
        <dbReference type="EMBL" id="AGH45155.1"/>
    </source>
</evidence>
<dbReference type="InterPro" id="IPR029058">
    <property type="entry name" value="AB_hydrolase_fold"/>
</dbReference>
<protein>
    <recommendedName>
        <fullName evidence="3">Xaa-Pro dipeptidyl-peptidase-like domain-containing protein</fullName>
    </recommendedName>
</protein>
<evidence type="ECO:0000313" key="5">
    <source>
        <dbReference type="Proteomes" id="UP000011864"/>
    </source>
</evidence>
<dbReference type="EMBL" id="CP003837">
    <property type="protein sequence ID" value="AGH45155.1"/>
    <property type="molecule type" value="Genomic_DNA"/>
</dbReference>
<dbReference type="PANTHER" id="PTHR22946">
    <property type="entry name" value="DIENELACTONE HYDROLASE DOMAIN-CONTAINING PROTEIN-RELATED"/>
    <property type="match status" value="1"/>
</dbReference>
<keyword evidence="1" id="KW-0378">Hydrolase</keyword>
<dbReference type="PATRIC" id="fig|1129794.4.peg.3029"/>
<dbReference type="RefSeq" id="WP_007640066.1">
    <property type="nucleotide sequence ID" value="NC_020514.1"/>
</dbReference>
<proteinExistence type="predicted"/>
<dbReference type="PANTHER" id="PTHR22946:SF9">
    <property type="entry name" value="POLYKETIDE TRANSFERASE AF380"/>
    <property type="match status" value="1"/>
</dbReference>
<name>K6Z0Y1_9ALTE</name>
<accession>K6Z0Y1</accession>
<evidence type="ECO:0000259" key="3">
    <source>
        <dbReference type="Pfam" id="PF02129"/>
    </source>
</evidence>
<dbReference type="AlphaFoldDB" id="K6Z0Y1"/>
<gene>
    <name evidence="4" type="ORF">C427_3046</name>
</gene>
<dbReference type="KEGG" id="gps:C427_3046"/>
<feature type="signal peptide" evidence="2">
    <location>
        <begin position="1"/>
        <end position="34"/>
    </location>
</feature>